<proteinExistence type="predicted"/>
<sequence>MNNKQLSTIKLVTSLGFILGFLAVLMGFIGNGINHDYFFAIGLGIMISSILTFGFFLFISSMEEVSGNRQRI</sequence>
<feature type="transmembrane region" description="Helical" evidence="1">
    <location>
        <begin position="12"/>
        <end position="31"/>
    </location>
</feature>
<comment type="caution">
    <text evidence="2">The sequence shown here is derived from an EMBL/GenBank/DDBJ whole genome shotgun (WGS) entry which is preliminary data.</text>
</comment>
<evidence type="ECO:0000313" key="2">
    <source>
        <dbReference type="EMBL" id="MFD1739822.1"/>
    </source>
</evidence>
<dbReference type="Proteomes" id="UP001597214">
    <property type="component" value="Unassembled WGS sequence"/>
</dbReference>
<protein>
    <submittedName>
        <fullName evidence="2">Uncharacterized protein</fullName>
    </submittedName>
</protein>
<evidence type="ECO:0000256" key="1">
    <source>
        <dbReference type="SAM" id="Phobius"/>
    </source>
</evidence>
<keyword evidence="1" id="KW-0812">Transmembrane</keyword>
<evidence type="ECO:0000313" key="3">
    <source>
        <dbReference type="Proteomes" id="UP001597214"/>
    </source>
</evidence>
<feature type="transmembrane region" description="Helical" evidence="1">
    <location>
        <begin position="37"/>
        <end position="59"/>
    </location>
</feature>
<keyword evidence="3" id="KW-1185">Reference proteome</keyword>
<dbReference type="RefSeq" id="WP_377931087.1">
    <property type="nucleotide sequence ID" value="NZ_JBHUEM010000060.1"/>
</dbReference>
<name>A0ABW4LXK1_9BACI</name>
<organism evidence="2 3">
    <name type="scientific">Bacillus salitolerans</name>
    <dbReference type="NCBI Taxonomy" id="1437434"/>
    <lineage>
        <taxon>Bacteria</taxon>
        <taxon>Bacillati</taxon>
        <taxon>Bacillota</taxon>
        <taxon>Bacilli</taxon>
        <taxon>Bacillales</taxon>
        <taxon>Bacillaceae</taxon>
        <taxon>Bacillus</taxon>
    </lineage>
</organism>
<accession>A0ABW4LXK1</accession>
<keyword evidence="1" id="KW-1133">Transmembrane helix</keyword>
<gene>
    <name evidence="2" type="ORF">ACFSCX_25485</name>
</gene>
<dbReference type="EMBL" id="JBHUEM010000060">
    <property type="protein sequence ID" value="MFD1739822.1"/>
    <property type="molecule type" value="Genomic_DNA"/>
</dbReference>
<reference evidence="3" key="1">
    <citation type="journal article" date="2019" name="Int. J. Syst. Evol. Microbiol.">
        <title>The Global Catalogue of Microorganisms (GCM) 10K type strain sequencing project: providing services to taxonomists for standard genome sequencing and annotation.</title>
        <authorList>
            <consortium name="The Broad Institute Genomics Platform"/>
            <consortium name="The Broad Institute Genome Sequencing Center for Infectious Disease"/>
            <person name="Wu L."/>
            <person name="Ma J."/>
        </authorList>
    </citation>
    <scope>NUCLEOTIDE SEQUENCE [LARGE SCALE GENOMIC DNA]</scope>
    <source>
        <strain evidence="3">CCUG 49339</strain>
    </source>
</reference>
<keyword evidence="1" id="KW-0472">Membrane</keyword>